<comment type="caution">
    <text evidence="13">The sequence shown here is derived from an EMBL/GenBank/DDBJ whole genome shotgun (WGS) entry which is preliminary data.</text>
</comment>
<protein>
    <submittedName>
        <fullName evidence="13">Potassium uptake protein</fullName>
    </submittedName>
</protein>
<dbReference type="STRING" id="73230.A0A2B7ZBS0"/>
<feature type="transmembrane region" description="Helical" evidence="10">
    <location>
        <begin position="385"/>
        <end position="408"/>
    </location>
</feature>
<feature type="transmembrane region" description="Helical" evidence="10">
    <location>
        <begin position="509"/>
        <end position="530"/>
    </location>
</feature>
<feature type="compositionally biased region" description="Basic and acidic residues" evidence="9">
    <location>
        <begin position="17"/>
        <end position="39"/>
    </location>
</feature>
<evidence type="ECO:0000313" key="13">
    <source>
        <dbReference type="EMBL" id="PGH33904.1"/>
    </source>
</evidence>
<dbReference type="PANTHER" id="PTHR30540:SF83">
    <property type="entry name" value="K+ POTASSIUM TRANSPORTER"/>
    <property type="match status" value="1"/>
</dbReference>
<dbReference type="InterPro" id="IPR053951">
    <property type="entry name" value="K_trans_N"/>
</dbReference>
<dbReference type="GO" id="GO:0016020">
    <property type="term" value="C:membrane"/>
    <property type="evidence" value="ECO:0007669"/>
    <property type="project" value="UniProtKB-SubCell"/>
</dbReference>
<dbReference type="VEuPathDB" id="FungiDB:EMCG_08226"/>
<evidence type="ECO:0000256" key="7">
    <source>
        <dbReference type="ARBA" id="ARBA00023065"/>
    </source>
</evidence>
<keyword evidence="6 10" id="KW-1133">Transmembrane helix</keyword>
<feature type="transmembrane region" description="Helical" evidence="10">
    <location>
        <begin position="303"/>
        <end position="324"/>
    </location>
</feature>
<dbReference type="InterPro" id="IPR003855">
    <property type="entry name" value="K+_transporter"/>
</dbReference>
<dbReference type="NCBIfam" id="TIGR00794">
    <property type="entry name" value="kup"/>
    <property type="match status" value="1"/>
</dbReference>
<dbReference type="Pfam" id="PF02705">
    <property type="entry name" value="K_trans"/>
    <property type="match status" value="1"/>
</dbReference>
<name>A0A2B7ZBS0_9EURO</name>
<feature type="transmembrane region" description="Helical" evidence="10">
    <location>
        <begin position="429"/>
        <end position="452"/>
    </location>
</feature>
<feature type="transmembrane region" description="Helical" evidence="10">
    <location>
        <begin position="536"/>
        <end position="557"/>
    </location>
</feature>
<keyword evidence="7" id="KW-0406">Ion transport</keyword>
<keyword evidence="14" id="KW-1185">Reference proteome</keyword>
<sequence length="850" mass="93721">MSGGYLPVDDDDDDGDNFDKSAVHGDHRDEGSDAGRGGDSDGDGDGDGDRDGDFVDGLSDNNNNQDPFYRRNSIRFNRDYYGLSSRIADFAVHGGDHLLDHGKTELNGWASMWFVLAYQSIGAIYGDIGTSPLYVFSSTFPTPPVLDDLLGVLSLIIWALILIATIKYVGVVLCANDKGEGGSFALFSLIRRYVDIDNQNRDISDFIGDGDEKPLRPFNLKAMNMLKRSPGGKKAVKILAVLGVCMVISDGVLTPAQSILGAVQGIQIAAPATETHTVVAIACVLIVFLFALQPFGTSKLSSFFAPVVIVWLIFNVVSGVYNLLAYDSSVLRAFSPWLGIDYLVRRKLEGWKSLGGVLLCFTGNHTHSHTLVLKLFFSPIRAIRVSWLCFAFPCLIVTYCGQAAFISIHPDAIVNPLFKSAPTGMYWPIFLLSILTSIVASQAMLTGTFQLMSQAIRMGYLPKIRAVHTSKRIPSQIYIPWANWLMMIAALVVTGVFKTTTKLGNAYGTCVVGVGFITTWLVALVSTIIWNVHVAIVMPVFLFFVSIDGLFVSSALYKVPSGGWFTIAMAAILSSTLLTWNYGEECQLEADRDDSSLSRARVFADTNGTLFIRQGDKHLAVKIIRGIGIFLVETDSNSPPVFDHFLRKFEASHEITVLLHINHIPRYHVPPKDRFRISKTAIRGVYRVTLRLGYGDTIYWNSFEQSLIDELEILISNSATTMPNNVDNDNDSDLDFHQGKPLQLSSHSHSLPLPAPSSSGGILMSTMSTHTKGHHHQQKQLTPSDLKSITQKPITYIIGRDKLFIKEESNFVRRAMLTVFVAVKNQQRTKLSQLKVPVDRLVEIGFSKAV</sequence>
<evidence type="ECO:0000259" key="11">
    <source>
        <dbReference type="Pfam" id="PF02705"/>
    </source>
</evidence>
<dbReference type="Pfam" id="PF22776">
    <property type="entry name" value="K_trans_C"/>
    <property type="match status" value="1"/>
</dbReference>
<feature type="transmembrane region" description="Helical" evidence="10">
    <location>
        <begin position="564"/>
        <end position="583"/>
    </location>
</feature>
<reference evidence="13 14" key="1">
    <citation type="submission" date="2017-10" db="EMBL/GenBank/DDBJ databases">
        <title>Comparative genomics in systemic dimorphic fungi from Ajellomycetaceae.</title>
        <authorList>
            <person name="Munoz J.F."/>
            <person name="Mcewen J.G."/>
            <person name="Clay O.K."/>
            <person name="Cuomo C.A."/>
        </authorList>
    </citation>
    <scope>NUCLEOTIDE SEQUENCE [LARGE SCALE GENOMIC DNA]</scope>
    <source>
        <strain evidence="13 14">UAMH4076</strain>
    </source>
</reference>
<dbReference type="Proteomes" id="UP000226031">
    <property type="component" value="Unassembled WGS sequence"/>
</dbReference>
<feature type="transmembrane region" description="Helical" evidence="10">
    <location>
        <begin position="478"/>
        <end position="497"/>
    </location>
</feature>
<accession>A0A2B7ZBS0</accession>
<comment type="subcellular location">
    <subcellularLocation>
        <location evidence="1">Membrane</location>
        <topology evidence="1">Multi-pass membrane protein</topology>
    </subcellularLocation>
</comment>
<keyword evidence="4 10" id="KW-0812">Transmembrane</keyword>
<evidence type="ECO:0000256" key="10">
    <source>
        <dbReference type="SAM" id="Phobius"/>
    </source>
</evidence>
<evidence type="ECO:0000256" key="2">
    <source>
        <dbReference type="ARBA" id="ARBA00022448"/>
    </source>
</evidence>
<dbReference type="AlphaFoldDB" id="A0A2B7ZBS0"/>
<evidence type="ECO:0000256" key="9">
    <source>
        <dbReference type="SAM" id="MobiDB-lite"/>
    </source>
</evidence>
<evidence type="ECO:0000256" key="6">
    <source>
        <dbReference type="ARBA" id="ARBA00022989"/>
    </source>
</evidence>
<keyword evidence="8 10" id="KW-0472">Membrane</keyword>
<gene>
    <name evidence="13" type="ORF">GX50_03304</name>
</gene>
<evidence type="ECO:0000256" key="3">
    <source>
        <dbReference type="ARBA" id="ARBA00022538"/>
    </source>
</evidence>
<evidence type="ECO:0000256" key="8">
    <source>
        <dbReference type="ARBA" id="ARBA00023136"/>
    </source>
</evidence>
<feature type="transmembrane region" description="Helical" evidence="10">
    <location>
        <begin position="155"/>
        <end position="175"/>
    </location>
</feature>
<keyword evidence="3" id="KW-0633">Potassium transport</keyword>
<evidence type="ECO:0000313" key="14">
    <source>
        <dbReference type="Proteomes" id="UP000226031"/>
    </source>
</evidence>
<evidence type="ECO:0000256" key="5">
    <source>
        <dbReference type="ARBA" id="ARBA00022958"/>
    </source>
</evidence>
<proteinExistence type="predicted"/>
<dbReference type="InterPro" id="IPR053952">
    <property type="entry name" value="K_trans_C"/>
</dbReference>
<dbReference type="EMBL" id="PDND01000052">
    <property type="protein sequence ID" value="PGH33904.1"/>
    <property type="molecule type" value="Genomic_DNA"/>
</dbReference>
<feature type="domain" description="K+ potassium transporter C-terminal" evidence="12">
    <location>
        <begin position="626"/>
        <end position="847"/>
    </location>
</feature>
<feature type="domain" description="K+ potassium transporter integral membrane" evidence="11">
    <location>
        <begin position="116"/>
        <end position="594"/>
    </location>
</feature>
<evidence type="ECO:0000256" key="1">
    <source>
        <dbReference type="ARBA" id="ARBA00004141"/>
    </source>
</evidence>
<evidence type="ECO:0000259" key="12">
    <source>
        <dbReference type="Pfam" id="PF22776"/>
    </source>
</evidence>
<feature type="transmembrane region" description="Helical" evidence="10">
    <location>
        <begin position="268"/>
        <end position="291"/>
    </location>
</feature>
<dbReference type="GO" id="GO:0015079">
    <property type="term" value="F:potassium ion transmembrane transporter activity"/>
    <property type="evidence" value="ECO:0007669"/>
    <property type="project" value="InterPro"/>
</dbReference>
<feature type="region of interest" description="Disordered" evidence="9">
    <location>
        <begin position="762"/>
        <end position="783"/>
    </location>
</feature>
<organism evidence="13 14">
    <name type="scientific">[Emmonsia] crescens</name>
    <dbReference type="NCBI Taxonomy" id="73230"/>
    <lineage>
        <taxon>Eukaryota</taxon>
        <taxon>Fungi</taxon>
        <taxon>Dikarya</taxon>
        <taxon>Ascomycota</taxon>
        <taxon>Pezizomycotina</taxon>
        <taxon>Eurotiomycetes</taxon>
        <taxon>Eurotiomycetidae</taxon>
        <taxon>Onygenales</taxon>
        <taxon>Ajellomycetaceae</taxon>
        <taxon>Emergomyces</taxon>
    </lineage>
</organism>
<keyword evidence="2" id="KW-0813">Transport</keyword>
<dbReference type="PANTHER" id="PTHR30540">
    <property type="entry name" value="OSMOTIC STRESS POTASSIUM TRANSPORTER"/>
    <property type="match status" value="1"/>
</dbReference>
<feature type="region of interest" description="Disordered" evidence="9">
    <location>
        <begin position="1"/>
        <end position="66"/>
    </location>
</feature>
<evidence type="ECO:0000256" key="4">
    <source>
        <dbReference type="ARBA" id="ARBA00022692"/>
    </source>
</evidence>
<feature type="transmembrane region" description="Helical" evidence="10">
    <location>
        <begin position="113"/>
        <end position="135"/>
    </location>
</feature>
<keyword evidence="5" id="KW-0630">Potassium</keyword>